<sequence>MTEHAALAPWWHPQSLALDECWHYTIGPIALYFKRGQQEWQFSVAPSESAVLATPQANQSVVAALETQRVLTTSHVVSKPIACLPELLTSQRYVFRHSPTAFRLTPKLLERPVVVKTRQPVSIPAGEQCVFYISSPVCIQVSLEQPVTPLFEMPIQRLSDTWFGSSTQHGQLCYADKTQARQSLTDIPARPHRAVTAVTIENRSDKMLTIDKISIPLPFLALYGRDDGTLWTDPITLLHEAHGSLTRFKIDKTLPPGVSTVDMLTPPREMPDKHSLVRAFTGIFSQ</sequence>
<protein>
    <recommendedName>
        <fullName evidence="3">DUF432 domain-containing protein</fullName>
    </recommendedName>
</protein>
<organism evidence="1 2">
    <name type="scientific">Alishewanella tabrizica</name>
    <dbReference type="NCBI Taxonomy" id="671278"/>
    <lineage>
        <taxon>Bacteria</taxon>
        <taxon>Pseudomonadati</taxon>
        <taxon>Pseudomonadota</taxon>
        <taxon>Gammaproteobacteria</taxon>
        <taxon>Alteromonadales</taxon>
        <taxon>Alteromonadaceae</taxon>
        <taxon>Alishewanella</taxon>
    </lineage>
</organism>
<dbReference type="RefSeq" id="WP_189483800.1">
    <property type="nucleotide sequence ID" value="NZ_BMYR01000012.1"/>
</dbReference>
<evidence type="ECO:0000313" key="1">
    <source>
        <dbReference type="EMBL" id="GGW69831.1"/>
    </source>
</evidence>
<proteinExistence type="predicted"/>
<name>A0ABQ2WS72_9ALTE</name>
<evidence type="ECO:0008006" key="3">
    <source>
        <dbReference type="Google" id="ProtNLM"/>
    </source>
</evidence>
<reference evidence="2" key="1">
    <citation type="journal article" date="2019" name="Int. J. Syst. Evol. Microbiol.">
        <title>The Global Catalogue of Microorganisms (GCM) 10K type strain sequencing project: providing services to taxonomists for standard genome sequencing and annotation.</title>
        <authorList>
            <consortium name="The Broad Institute Genomics Platform"/>
            <consortium name="The Broad Institute Genome Sequencing Center for Infectious Disease"/>
            <person name="Wu L."/>
            <person name="Ma J."/>
        </authorList>
    </citation>
    <scope>NUCLEOTIDE SEQUENCE [LARGE SCALE GENOMIC DNA]</scope>
    <source>
        <strain evidence="2">KCTC 23723</strain>
    </source>
</reference>
<gene>
    <name evidence="1" type="ORF">GCM10008111_27400</name>
</gene>
<accession>A0ABQ2WS72</accession>
<evidence type="ECO:0000313" key="2">
    <source>
        <dbReference type="Proteomes" id="UP000634667"/>
    </source>
</evidence>
<comment type="caution">
    <text evidence="1">The sequence shown here is derived from an EMBL/GenBank/DDBJ whole genome shotgun (WGS) entry which is preliminary data.</text>
</comment>
<dbReference type="Pfam" id="PF04254">
    <property type="entry name" value="DUF432"/>
    <property type="match status" value="1"/>
</dbReference>
<dbReference type="EMBL" id="BMYR01000012">
    <property type="protein sequence ID" value="GGW69831.1"/>
    <property type="molecule type" value="Genomic_DNA"/>
</dbReference>
<dbReference type="InterPro" id="IPR007366">
    <property type="entry name" value="DUF432"/>
</dbReference>
<keyword evidence="2" id="KW-1185">Reference proteome</keyword>
<dbReference type="Proteomes" id="UP000634667">
    <property type="component" value="Unassembled WGS sequence"/>
</dbReference>